<accession>Q22AK8</accession>
<keyword evidence="6" id="KW-0175">Coiled coil</keyword>
<dbReference type="GeneID" id="7833721"/>
<evidence type="ECO:0000256" key="6">
    <source>
        <dbReference type="SAM" id="Coils"/>
    </source>
</evidence>
<feature type="domain" description="Protein kinase" evidence="8">
    <location>
        <begin position="1"/>
        <end position="283"/>
    </location>
</feature>
<evidence type="ECO:0000256" key="4">
    <source>
        <dbReference type="ARBA" id="ARBA00022777"/>
    </source>
</evidence>
<keyword evidence="4 9" id="KW-0418">Kinase</keyword>
<evidence type="ECO:0000256" key="1">
    <source>
        <dbReference type="ARBA" id="ARBA00012513"/>
    </source>
</evidence>
<name>Q22AK8_TETTS</name>
<reference evidence="10" key="1">
    <citation type="journal article" date="2006" name="PLoS Biol.">
        <title>Macronuclear genome sequence of the ciliate Tetrahymena thermophila, a model eukaryote.</title>
        <authorList>
            <person name="Eisen J.A."/>
            <person name="Coyne R.S."/>
            <person name="Wu M."/>
            <person name="Wu D."/>
            <person name="Thiagarajan M."/>
            <person name="Wortman J.R."/>
            <person name="Badger J.H."/>
            <person name="Ren Q."/>
            <person name="Amedeo P."/>
            <person name="Jones K.M."/>
            <person name="Tallon L.J."/>
            <person name="Delcher A.L."/>
            <person name="Salzberg S.L."/>
            <person name="Silva J.C."/>
            <person name="Haas B.J."/>
            <person name="Majoros W.H."/>
            <person name="Farzad M."/>
            <person name="Carlton J.M."/>
            <person name="Smith R.K. Jr."/>
            <person name="Garg J."/>
            <person name="Pearlman R.E."/>
            <person name="Karrer K.M."/>
            <person name="Sun L."/>
            <person name="Manning G."/>
            <person name="Elde N.C."/>
            <person name="Turkewitz A.P."/>
            <person name="Asai D.J."/>
            <person name="Wilkes D.E."/>
            <person name="Wang Y."/>
            <person name="Cai H."/>
            <person name="Collins K."/>
            <person name="Stewart B.A."/>
            <person name="Lee S.R."/>
            <person name="Wilamowska K."/>
            <person name="Weinberg Z."/>
            <person name="Ruzzo W.L."/>
            <person name="Wloga D."/>
            <person name="Gaertig J."/>
            <person name="Frankel J."/>
            <person name="Tsao C.-C."/>
            <person name="Gorovsky M.A."/>
            <person name="Keeling P.J."/>
            <person name="Waller R.F."/>
            <person name="Patron N.J."/>
            <person name="Cherry J.M."/>
            <person name="Stover N.A."/>
            <person name="Krieger C.J."/>
            <person name="del Toro C."/>
            <person name="Ryder H.F."/>
            <person name="Williamson S.C."/>
            <person name="Barbeau R.A."/>
            <person name="Hamilton E.P."/>
            <person name="Orias E."/>
        </authorList>
    </citation>
    <scope>NUCLEOTIDE SEQUENCE [LARGE SCALE GENOMIC DNA]</scope>
    <source>
        <strain evidence="10">SB210</strain>
    </source>
</reference>
<dbReference type="SMART" id="SM00220">
    <property type="entry name" value="S_TKc"/>
    <property type="match status" value="1"/>
</dbReference>
<evidence type="ECO:0000313" key="9">
    <source>
        <dbReference type="EMBL" id="EAR82308.2"/>
    </source>
</evidence>
<evidence type="ECO:0000256" key="5">
    <source>
        <dbReference type="ARBA" id="ARBA00022840"/>
    </source>
</evidence>
<dbReference type="InterPro" id="IPR000719">
    <property type="entry name" value="Prot_kinase_dom"/>
</dbReference>
<dbReference type="InterPro" id="IPR050660">
    <property type="entry name" value="NEK_Ser/Thr_kinase"/>
</dbReference>
<dbReference type="InParanoid" id="Q22AK8"/>
<dbReference type="PANTHER" id="PTHR43671:SF13">
    <property type="entry name" value="SERINE_THREONINE-PROTEIN KINASE NEK2"/>
    <property type="match status" value="1"/>
</dbReference>
<dbReference type="EMBL" id="GG662677">
    <property type="protein sequence ID" value="EAR82308.2"/>
    <property type="molecule type" value="Genomic_DNA"/>
</dbReference>
<gene>
    <name evidence="9" type="ORF">TTHERM_01194670</name>
</gene>
<dbReference type="Gene3D" id="1.10.510.10">
    <property type="entry name" value="Transferase(Phosphotransferase) domain 1"/>
    <property type="match status" value="1"/>
</dbReference>
<dbReference type="PANTHER" id="PTHR43671">
    <property type="entry name" value="SERINE/THREONINE-PROTEIN KINASE NEK"/>
    <property type="match status" value="1"/>
</dbReference>
<keyword evidence="10" id="KW-1185">Reference proteome</keyword>
<dbReference type="EC" id="2.7.11.1" evidence="1"/>
<organism evidence="9 10">
    <name type="scientific">Tetrahymena thermophila (strain SB210)</name>
    <dbReference type="NCBI Taxonomy" id="312017"/>
    <lineage>
        <taxon>Eukaryota</taxon>
        <taxon>Sar</taxon>
        <taxon>Alveolata</taxon>
        <taxon>Ciliophora</taxon>
        <taxon>Intramacronucleata</taxon>
        <taxon>Oligohymenophorea</taxon>
        <taxon>Hymenostomatida</taxon>
        <taxon>Tetrahymenina</taxon>
        <taxon>Tetrahymenidae</taxon>
        <taxon>Tetrahymena</taxon>
    </lineage>
</organism>
<dbReference type="AlphaFoldDB" id="Q22AK8"/>
<evidence type="ECO:0000259" key="8">
    <source>
        <dbReference type="PROSITE" id="PS50011"/>
    </source>
</evidence>
<dbReference type="PROSITE" id="PS50011">
    <property type="entry name" value="PROTEIN_KINASE_DOM"/>
    <property type="match status" value="1"/>
</dbReference>
<protein>
    <recommendedName>
        <fullName evidence="1">non-specific serine/threonine protein kinase</fullName>
        <ecNumber evidence="1">2.7.11.1</ecNumber>
    </recommendedName>
</protein>
<keyword evidence="5" id="KW-0067">ATP-binding</keyword>
<feature type="region of interest" description="Disordered" evidence="7">
    <location>
        <begin position="286"/>
        <end position="313"/>
    </location>
</feature>
<feature type="coiled-coil region" evidence="6">
    <location>
        <begin position="988"/>
        <end position="1022"/>
    </location>
</feature>
<dbReference type="STRING" id="312017.Q22AK8"/>
<dbReference type="HOGENOM" id="CLU_297282_0_0_1"/>
<evidence type="ECO:0000256" key="7">
    <source>
        <dbReference type="SAM" id="MobiDB-lite"/>
    </source>
</evidence>
<dbReference type="RefSeq" id="XP_001029971.2">
    <property type="nucleotide sequence ID" value="XM_001029971.3"/>
</dbReference>
<dbReference type="GO" id="GO:0005524">
    <property type="term" value="F:ATP binding"/>
    <property type="evidence" value="ECO:0007669"/>
    <property type="project" value="UniProtKB-KW"/>
</dbReference>
<proteinExistence type="predicted"/>
<sequence length="1023" mass="118572">MGNTTHTGHIQNNKITFLRDKYMKSFGNVKIYEVKHFNKQVVGIPCLLPVSDPQKRIDLRHPNLLNALAFEHQFMEVFGLSSNNLIYFFEHVEIQLAQVLHQRISLNSRFPEGDIIRIATEVLNCLVYLQKYDIVMGNIEPCTIFHDTNENCIKMYDATLILGEHPVYKMAKSQFQGRKPYYTPEVIYALTFHQEEVLSKYKFQSDIFQLGLTLLELCSFQDSTQLFDTDKKKINTQEMDLRLQNICPTYSHKLQQVIKSMLNLDPRKRPSAQDLLIQMHSSTIQPAVTPTPFQSNSQTQPSMKRAQTPNSSTHYLNQQVPNSPNIIQHSNNYHTRSVSPVSPIIKQRSARFEQFTQRNPSQIVFPQQQENGIQNYSSNIQLDNNSSHNNSFITYTNSNNQSFYNNKNNNLSNVSFQQFQQITHNQNASQGQIYHNQIIQQQIPTQKVRFDERSISPSQQFQHYYKPNYKNANSFVTQSRSQNVSPARSTSNNSSFVVHNNQVPSSKSNLSFASLLQNKQEIFNTHKMINQKSKEQLFESKQSECKEVNSQQSRITLADKTNQFNQRSNVISKASPFQKQNSNNNISIANNETSVSNNSSFVQQIQNPSYYFFQNSSNQPNYEINSDLNNKSRSNNLSQNNNIINNYSSKNINIINQNDSQFLNENSFILDQKQYQLQHNNNHYKQAIKPSPMLSRIINPVNQKITNPIPKITVITSTHQRSLSPIVGRITKPPTILPPQIQITPVIPSVMTNYNSPIHQLNKINIQPHIQSPQANDLINQQHLTQNNTYTPVSQFESESQNKEKLIKLIDAQQIVINEESDKQSIASFSHPQQFIQKPINQVQQECDKNDQYIERYTFNELGSTPTNSDQQQIYNQNGNSEEFIQTGGDLQNNKYKKLTEMNLFKFFDQPDQIDPELTAMASPTSQNIPQFNQYNNSQLNPQNLNKPIEQFNENQYFNQNPQNLNDINYDNYDENKFYLSDLQNQKYDQTVQRIQNKLNQMGNLEERLQNLIQKNYQLQQND</sequence>
<keyword evidence="2" id="KW-0808">Transferase</keyword>
<dbReference type="InterPro" id="IPR011009">
    <property type="entry name" value="Kinase-like_dom_sf"/>
</dbReference>
<keyword evidence="3" id="KW-0547">Nucleotide-binding</keyword>
<dbReference type="GO" id="GO:0004674">
    <property type="term" value="F:protein serine/threonine kinase activity"/>
    <property type="evidence" value="ECO:0007669"/>
    <property type="project" value="UniProtKB-EC"/>
</dbReference>
<evidence type="ECO:0000256" key="2">
    <source>
        <dbReference type="ARBA" id="ARBA00022679"/>
    </source>
</evidence>
<dbReference type="Proteomes" id="UP000009168">
    <property type="component" value="Unassembled WGS sequence"/>
</dbReference>
<dbReference type="Pfam" id="PF00069">
    <property type="entry name" value="Pkinase"/>
    <property type="match status" value="1"/>
</dbReference>
<dbReference type="SUPFAM" id="SSF56112">
    <property type="entry name" value="Protein kinase-like (PK-like)"/>
    <property type="match status" value="1"/>
</dbReference>
<evidence type="ECO:0000256" key="3">
    <source>
        <dbReference type="ARBA" id="ARBA00022741"/>
    </source>
</evidence>
<dbReference type="KEGG" id="tet:TTHERM_01194670"/>
<evidence type="ECO:0000313" key="10">
    <source>
        <dbReference type="Proteomes" id="UP000009168"/>
    </source>
</evidence>